<accession>A0ABX8KT93</accession>
<dbReference type="CDD" id="cd06583">
    <property type="entry name" value="PGRP"/>
    <property type="match status" value="1"/>
</dbReference>
<evidence type="ECO:0000256" key="2">
    <source>
        <dbReference type="ARBA" id="ARBA00011901"/>
    </source>
</evidence>
<dbReference type="Pfam" id="PF01510">
    <property type="entry name" value="Amidase_2"/>
    <property type="match status" value="1"/>
</dbReference>
<proteinExistence type="predicted"/>
<dbReference type="EC" id="3.5.1.28" evidence="2"/>
<dbReference type="SMART" id="SM00644">
    <property type="entry name" value="Ami_2"/>
    <property type="match status" value="1"/>
</dbReference>
<keyword evidence="4" id="KW-0961">Cell wall biogenesis/degradation</keyword>
<dbReference type="PANTHER" id="PTHR30417:SF1">
    <property type="entry name" value="N-ACETYLMURAMOYL-L-ALANINE AMIDASE AMID"/>
    <property type="match status" value="1"/>
</dbReference>
<evidence type="ECO:0000256" key="4">
    <source>
        <dbReference type="ARBA" id="ARBA00023316"/>
    </source>
</evidence>
<dbReference type="SUPFAM" id="SSF55846">
    <property type="entry name" value="N-acetylmuramoyl-L-alanine amidase-like"/>
    <property type="match status" value="1"/>
</dbReference>
<dbReference type="InterPro" id="IPR036505">
    <property type="entry name" value="Amidase/PGRP_sf"/>
</dbReference>
<dbReference type="Proteomes" id="UP000683520">
    <property type="component" value="Chromosome"/>
</dbReference>
<evidence type="ECO:0000256" key="1">
    <source>
        <dbReference type="ARBA" id="ARBA00001561"/>
    </source>
</evidence>
<protein>
    <recommendedName>
        <fullName evidence="2">N-acetylmuramoyl-L-alanine amidase</fullName>
        <ecNumber evidence="2">3.5.1.28</ecNumber>
    </recommendedName>
</protein>
<dbReference type="GeneID" id="92750187"/>
<organism evidence="6 7">
    <name type="scientific">Corynebacterium coyleae</name>
    <dbReference type="NCBI Taxonomy" id="53374"/>
    <lineage>
        <taxon>Bacteria</taxon>
        <taxon>Bacillati</taxon>
        <taxon>Actinomycetota</taxon>
        <taxon>Actinomycetes</taxon>
        <taxon>Mycobacteriales</taxon>
        <taxon>Corynebacteriaceae</taxon>
        <taxon>Corynebacterium</taxon>
    </lineage>
</organism>
<evidence type="ECO:0000256" key="3">
    <source>
        <dbReference type="ARBA" id="ARBA00022801"/>
    </source>
</evidence>
<dbReference type="Gene3D" id="3.40.80.10">
    <property type="entry name" value="Peptidoglycan recognition protein-like"/>
    <property type="match status" value="1"/>
</dbReference>
<name>A0ABX8KT93_9CORY</name>
<evidence type="ECO:0000259" key="5">
    <source>
        <dbReference type="SMART" id="SM00644"/>
    </source>
</evidence>
<dbReference type="InterPro" id="IPR002502">
    <property type="entry name" value="Amidase_domain"/>
</dbReference>
<dbReference type="PANTHER" id="PTHR30417">
    <property type="entry name" value="N-ACETYLMURAMOYL-L-ALANINE AMIDASE AMID"/>
    <property type="match status" value="1"/>
</dbReference>
<evidence type="ECO:0000313" key="7">
    <source>
        <dbReference type="Proteomes" id="UP000683520"/>
    </source>
</evidence>
<keyword evidence="3" id="KW-0378">Hydrolase</keyword>
<dbReference type="InterPro" id="IPR051206">
    <property type="entry name" value="NAMLAA_amidase_2"/>
</dbReference>
<comment type="catalytic activity">
    <reaction evidence="1">
        <text>Hydrolyzes the link between N-acetylmuramoyl residues and L-amino acid residues in certain cell-wall glycopeptides.</text>
        <dbReference type="EC" id="3.5.1.28"/>
    </reaction>
</comment>
<reference evidence="6 7" key="1">
    <citation type="submission" date="2021-06" db="EMBL/GenBank/DDBJ databases">
        <title>FDA dAtabase for Regulatory Grade micrObial Sequences (FDA-ARGOS): Supporting development and validation of Infectious Disease Dx tests.</title>
        <authorList>
            <person name="Sproer C."/>
            <person name="Gronow S."/>
            <person name="Severitt S."/>
            <person name="Schroder I."/>
            <person name="Tallon L."/>
            <person name="Sadzewicz L."/>
            <person name="Zhao X."/>
            <person name="Boylan J."/>
            <person name="Ott S."/>
            <person name="Bowen H."/>
            <person name="Vavikolanu K."/>
            <person name="Mehta A."/>
            <person name="Aluvathingal J."/>
            <person name="Nadendla S."/>
            <person name="Lowell S."/>
            <person name="Myers T."/>
            <person name="Yan Y."/>
        </authorList>
    </citation>
    <scope>NUCLEOTIDE SEQUENCE [LARGE SCALE GENOMIC DNA]</scope>
    <source>
        <strain evidence="6 7">FDAARGOS 1425</strain>
    </source>
</reference>
<feature type="domain" description="N-acetylmuramoyl-L-alanine amidase" evidence="5">
    <location>
        <begin position="16"/>
        <end position="153"/>
    </location>
</feature>
<keyword evidence="7" id="KW-1185">Reference proteome</keyword>
<evidence type="ECO:0000313" key="6">
    <source>
        <dbReference type="EMBL" id="QXB17901.1"/>
    </source>
</evidence>
<dbReference type="RefSeq" id="WP_092101809.1">
    <property type="nucleotide sequence ID" value="NZ_CP047198.1"/>
</dbReference>
<dbReference type="EMBL" id="CP077302">
    <property type="protein sequence ID" value="QXB17901.1"/>
    <property type="molecule type" value="Genomic_DNA"/>
</dbReference>
<gene>
    <name evidence="6" type="ORF">I6L55_08345</name>
</gene>
<sequence length="256" mass="28311">MKNWLTLEPDRVKLMTRHFTQGRGGNKIQYVVVHHNAGVLSIDQIWQVWQDRPASAHYQVTSTGEIGQLVWDRDTAWHAANTWMNQRSIGIEVSNAAGAAQDWPITDIAIREAGRLIAAVCHYYGLGRPVNGKNVRYHREFTSTSCPYHLAPGGKYNSPLMREARRFYDDLAAKKVAPKPSPTKEKGSTMFGPEQVGALDEAKRYSKDTKAQLTGSGELGEYPGWSQLGGRTVVDALGVIGETLGIPGFKDMKGSK</sequence>